<keyword evidence="3" id="KW-1185">Reference proteome</keyword>
<dbReference type="InterPro" id="IPR012669">
    <property type="entry name" value="Pectate_lyase"/>
</dbReference>
<reference evidence="2 3" key="1">
    <citation type="submission" date="2018-08" db="EMBL/GenBank/DDBJ databases">
        <title>A genome reference for cultivated species of the human gut microbiota.</title>
        <authorList>
            <person name="Zou Y."/>
            <person name="Xue W."/>
            <person name="Luo G."/>
        </authorList>
    </citation>
    <scope>NUCLEOTIDE SEQUENCE [LARGE SCALE GENOMIC DNA]</scope>
    <source>
        <strain evidence="2 3">AF24-2</strain>
    </source>
</reference>
<dbReference type="Proteomes" id="UP000285864">
    <property type="component" value="Unassembled WGS sequence"/>
</dbReference>
<keyword evidence="1" id="KW-0732">Signal</keyword>
<name>A0A412GJA1_9BACT</name>
<accession>A0A412GJA1</accession>
<dbReference type="EMBL" id="QRUU01000042">
    <property type="protein sequence ID" value="RGR94807.1"/>
    <property type="molecule type" value="Genomic_DNA"/>
</dbReference>
<gene>
    <name evidence="2" type="ORF">DWY20_09955</name>
</gene>
<feature type="signal peptide" evidence="1">
    <location>
        <begin position="1"/>
        <end position="20"/>
    </location>
</feature>
<evidence type="ECO:0000313" key="3">
    <source>
        <dbReference type="Proteomes" id="UP000285864"/>
    </source>
</evidence>
<keyword evidence="2" id="KW-0456">Lyase</keyword>
<dbReference type="RefSeq" id="WP_118484780.1">
    <property type="nucleotide sequence ID" value="NZ_CAUELD010000196.1"/>
</dbReference>
<protein>
    <submittedName>
        <fullName evidence="2">Pectate lyase</fullName>
    </submittedName>
</protein>
<evidence type="ECO:0000256" key="1">
    <source>
        <dbReference type="SAM" id="SignalP"/>
    </source>
</evidence>
<proteinExistence type="predicted"/>
<dbReference type="Gene3D" id="1.50.10.20">
    <property type="match status" value="1"/>
</dbReference>
<dbReference type="GO" id="GO:0016829">
    <property type="term" value="F:lyase activity"/>
    <property type="evidence" value="ECO:0007669"/>
    <property type="project" value="UniProtKB-KW"/>
</dbReference>
<dbReference type="Pfam" id="PF09492">
    <property type="entry name" value="Pec_lyase"/>
    <property type="match status" value="1"/>
</dbReference>
<comment type="caution">
    <text evidence="2">The sequence shown here is derived from an EMBL/GenBank/DDBJ whole genome shotgun (WGS) entry which is preliminary data.</text>
</comment>
<dbReference type="AlphaFoldDB" id="A0A412GJA1"/>
<feature type="chain" id="PRO_5019316999" evidence="1">
    <location>
        <begin position="21"/>
        <end position="541"/>
    </location>
</feature>
<organism evidence="2 3">
    <name type="scientific">Phocaeicola coprocola</name>
    <dbReference type="NCBI Taxonomy" id="310298"/>
    <lineage>
        <taxon>Bacteria</taxon>
        <taxon>Pseudomonadati</taxon>
        <taxon>Bacteroidota</taxon>
        <taxon>Bacteroidia</taxon>
        <taxon>Bacteroidales</taxon>
        <taxon>Bacteroidaceae</taxon>
        <taxon>Phocaeicola</taxon>
    </lineage>
</organism>
<dbReference type="SUPFAM" id="SSF81853">
    <property type="entry name" value="Family 10 polysaccharide lyase"/>
    <property type="match status" value="1"/>
</dbReference>
<sequence length="541" mass="61955">MKHMLKPVCIKVGLTLFAGACLCGGIQAHSLNGEKEDILNTMKSATRYMMDSVSYRGGFVWNYLPDLSRSWGEMEAKRTMVWIQPPGTPSVGHLLLDTYHATGDEFYYEAAEKVANVLIWGQLECGGWNYVFDFAGENSLKEWYETVGKSGWRLEEFRHYYGNATYDDLGTISAAKFLLRMYVEKNDPAYKVPLEKVIHFILESQYPVGGWPQRYPLRYDHPFEGKEDYSSFITLNDDVTPEIIDFLIQCYQAMGLQNIKEPIMRAMYLTITLQQGEPYAGWADQYTVTDLKPAHARSYEPRSVNTGTTVGMIYQMMEYYKLTADTRFLSGIPAAIKFLESQKLPETEVRKWHRKSDNPDEILVPRFIDPDTGKPLYVHRKGGNIYNGKYYIDQNIENTIAHYSSATFVNPEQLRKDFDEVKKIDKNKLLSQSPLLSDELCPLPKYYTHCPRLVTEKEISNLMAQVKKQGYWLSDLPSTSHPYRCGWTPDLSGKEDYSRKMVGDDFDTSPYPCTDGQQCISVAAYIKNMMALIAALEGNVK</sequence>
<evidence type="ECO:0000313" key="2">
    <source>
        <dbReference type="EMBL" id="RGR94807.1"/>
    </source>
</evidence>